<evidence type="ECO:0000313" key="2">
    <source>
        <dbReference type="EMBL" id="MDF0601234.1"/>
    </source>
</evidence>
<dbReference type="AlphaFoldDB" id="A0AAE3NRN9"/>
<feature type="compositionally biased region" description="Basic and acidic residues" evidence="1">
    <location>
        <begin position="32"/>
        <end position="43"/>
    </location>
</feature>
<keyword evidence="3" id="KW-1185">Reference proteome</keyword>
<name>A0AAE3NRN9_9RHOB</name>
<gene>
    <name evidence="2" type="ORF">P1J78_10880</name>
</gene>
<comment type="caution">
    <text evidence="2">The sequence shown here is derived from an EMBL/GenBank/DDBJ whole genome shotgun (WGS) entry which is preliminary data.</text>
</comment>
<evidence type="ECO:0000256" key="1">
    <source>
        <dbReference type="SAM" id="MobiDB-lite"/>
    </source>
</evidence>
<protein>
    <submittedName>
        <fullName evidence="2">Uncharacterized protein</fullName>
    </submittedName>
</protein>
<organism evidence="2 3">
    <name type="scientific">Psychromarinibacter sediminicola</name>
    <dbReference type="NCBI Taxonomy" id="3033385"/>
    <lineage>
        <taxon>Bacteria</taxon>
        <taxon>Pseudomonadati</taxon>
        <taxon>Pseudomonadota</taxon>
        <taxon>Alphaproteobacteria</taxon>
        <taxon>Rhodobacterales</taxon>
        <taxon>Paracoccaceae</taxon>
        <taxon>Psychromarinibacter</taxon>
    </lineage>
</organism>
<evidence type="ECO:0000313" key="3">
    <source>
        <dbReference type="Proteomes" id="UP001220964"/>
    </source>
</evidence>
<reference evidence="2" key="1">
    <citation type="submission" date="2023-03" db="EMBL/GenBank/DDBJ databases">
        <title>Multiphase analysis and comparison of six strains from genera Psychromarinibacter, Lutimaribacter, and Maritimibacter, including a novel species: Psychromarinibacter sediminicola sp. nov.</title>
        <authorList>
            <person name="Wang Y.-H."/>
            <person name="Ye M.-Q."/>
            <person name="Du Z.-J."/>
        </authorList>
    </citation>
    <scope>NUCLEOTIDE SEQUENCE</scope>
    <source>
        <strain evidence="2">C21-152</strain>
    </source>
</reference>
<dbReference type="Proteomes" id="UP001220964">
    <property type="component" value="Unassembled WGS sequence"/>
</dbReference>
<dbReference type="EMBL" id="JARGYC010000024">
    <property type="protein sequence ID" value="MDF0601234.1"/>
    <property type="molecule type" value="Genomic_DNA"/>
</dbReference>
<accession>A0AAE3NRN9</accession>
<sequence length="52" mass="5383">MSVQLATVTTTVFDPAMTRRGRGSGPTGYHAAAKEKPVGERHGMGSAKGRPA</sequence>
<feature type="region of interest" description="Disordered" evidence="1">
    <location>
        <begin position="14"/>
        <end position="52"/>
    </location>
</feature>
<proteinExistence type="predicted"/>